<feature type="compositionally biased region" description="Basic and acidic residues" evidence="1">
    <location>
        <begin position="82"/>
        <end position="92"/>
    </location>
</feature>
<reference evidence="2" key="1">
    <citation type="submission" date="2021-05" db="EMBL/GenBank/DDBJ databases">
        <authorList>
            <person name="Alioto T."/>
            <person name="Alioto T."/>
            <person name="Gomez Garrido J."/>
        </authorList>
    </citation>
    <scope>NUCLEOTIDE SEQUENCE</scope>
</reference>
<protein>
    <submittedName>
        <fullName evidence="2">(northern house mosquito) hypothetical protein</fullName>
    </submittedName>
</protein>
<dbReference type="EMBL" id="HBUE01084234">
    <property type="protein sequence ID" value="CAG6478967.1"/>
    <property type="molecule type" value="Transcribed_RNA"/>
</dbReference>
<feature type="compositionally biased region" description="Basic and acidic residues" evidence="1">
    <location>
        <begin position="175"/>
        <end position="185"/>
    </location>
</feature>
<evidence type="ECO:0000313" key="2">
    <source>
        <dbReference type="EMBL" id="CAG6478967.1"/>
    </source>
</evidence>
<name>A0A8D8BP27_CULPI</name>
<feature type="region of interest" description="Disordered" evidence="1">
    <location>
        <begin position="78"/>
        <end position="106"/>
    </location>
</feature>
<evidence type="ECO:0000256" key="1">
    <source>
        <dbReference type="SAM" id="MobiDB-lite"/>
    </source>
</evidence>
<feature type="region of interest" description="Disordered" evidence="1">
    <location>
        <begin position="129"/>
        <end position="185"/>
    </location>
</feature>
<dbReference type="AlphaFoldDB" id="A0A8D8BP27"/>
<proteinExistence type="predicted"/>
<sequence length="200" mass="23395">MAAEVGSWVHLGKRVDLLVKFCELYEIFSETQLMMIFHSKHIFLAWLHKMALSQHSNKWLEHDRSLLQRSILRKNRLQSTGGDHRFQSKESYQHASSVGGHPKLVPSVDHQSVRVYGHQQKEHNLHVHKDQEHPNEGRHPLGHTHDEQHRQHDVGHARRNQQVSGYSRARRKGHVHDDLQYERDVRDGRQVAEQLVDLVG</sequence>
<feature type="compositionally biased region" description="Basic and acidic residues" evidence="1">
    <location>
        <begin position="129"/>
        <end position="156"/>
    </location>
</feature>
<accession>A0A8D8BP27</accession>
<organism evidence="2">
    <name type="scientific">Culex pipiens</name>
    <name type="common">House mosquito</name>
    <dbReference type="NCBI Taxonomy" id="7175"/>
    <lineage>
        <taxon>Eukaryota</taxon>
        <taxon>Metazoa</taxon>
        <taxon>Ecdysozoa</taxon>
        <taxon>Arthropoda</taxon>
        <taxon>Hexapoda</taxon>
        <taxon>Insecta</taxon>
        <taxon>Pterygota</taxon>
        <taxon>Neoptera</taxon>
        <taxon>Endopterygota</taxon>
        <taxon>Diptera</taxon>
        <taxon>Nematocera</taxon>
        <taxon>Culicoidea</taxon>
        <taxon>Culicidae</taxon>
        <taxon>Culicinae</taxon>
        <taxon>Culicini</taxon>
        <taxon>Culex</taxon>
        <taxon>Culex</taxon>
    </lineage>
</organism>